<dbReference type="Proteomes" id="UP000199524">
    <property type="component" value="Chromosome I"/>
</dbReference>
<dbReference type="PANTHER" id="PTHR30176:SF3">
    <property type="entry name" value="FERREDOXIN-TYPE PROTEIN NAPH"/>
    <property type="match status" value="1"/>
</dbReference>
<keyword evidence="4" id="KW-0249">Electron transport</keyword>
<dbReference type="EMBL" id="LT629777">
    <property type="protein sequence ID" value="SDT10873.1"/>
    <property type="molecule type" value="Genomic_DNA"/>
</dbReference>
<dbReference type="InterPro" id="IPR032879">
    <property type="entry name" value="FixG_C"/>
</dbReference>
<feature type="transmembrane region" description="Helical" evidence="7">
    <location>
        <begin position="163"/>
        <end position="181"/>
    </location>
</feature>
<name>A0A1H1XNW8_9PSED</name>
<keyword evidence="7" id="KW-0472">Membrane</keyword>
<keyword evidence="6" id="KW-0411">Iron-sulfur</keyword>
<evidence type="ECO:0000256" key="6">
    <source>
        <dbReference type="ARBA" id="ARBA00023014"/>
    </source>
</evidence>
<dbReference type="InterPro" id="IPR013783">
    <property type="entry name" value="Ig-like_fold"/>
</dbReference>
<dbReference type="InterPro" id="IPR051684">
    <property type="entry name" value="Electron_Trans/Redox"/>
</dbReference>
<dbReference type="Gene3D" id="1.10.1060.10">
    <property type="entry name" value="Alpha-helical ferredoxin"/>
    <property type="match status" value="1"/>
</dbReference>
<evidence type="ECO:0000256" key="3">
    <source>
        <dbReference type="ARBA" id="ARBA00022723"/>
    </source>
</evidence>
<feature type="transmembrane region" description="Helical" evidence="7">
    <location>
        <begin position="89"/>
        <end position="110"/>
    </location>
</feature>
<organism evidence="9 10">
    <name type="scientific">Pseudomonas asplenii</name>
    <dbReference type="NCBI Taxonomy" id="53407"/>
    <lineage>
        <taxon>Bacteria</taxon>
        <taxon>Pseudomonadati</taxon>
        <taxon>Pseudomonadota</taxon>
        <taxon>Gammaproteobacteria</taxon>
        <taxon>Pseudomonadales</taxon>
        <taxon>Pseudomonadaceae</taxon>
        <taxon>Pseudomonas</taxon>
    </lineage>
</organism>
<evidence type="ECO:0000256" key="7">
    <source>
        <dbReference type="SAM" id="Phobius"/>
    </source>
</evidence>
<evidence type="ECO:0000313" key="9">
    <source>
        <dbReference type="EMBL" id="SDT10873.1"/>
    </source>
</evidence>
<gene>
    <name evidence="9" type="ORF">SAMN05216598_3996</name>
</gene>
<dbReference type="InterPro" id="IPR014116">
    <property type="entry name" value="Cyt_c_oxidase_cbb3_FixG"/>
</dbReference>
<feature type="transmembrane region" description="Helical" evidence="7">
    <location>
        <begin position="42"/>
        <end position="62"/>
    </location>
</feature>
<keyword evidence="3" id="KW-0479">Metal-binding</keyword>
<sequence>MSERIPVQLVDTFEPSHPNKMKAKSSDNLIHTRSFTGLFRSLRMSGAGFLFLLFFGTVWLNWGGRQAVLWDLANSKFHIFGATFWPQDFILLSALLIICAFGLFAITVFAGRVWCGYTCPQSSWTWLFMWCEKVTEGERNQRIKLQAAPWGPNKLARRAAKHTLWLAISLITGLTFVGYFTPIRPLVEELLSLQLGGVSLFWVLFFTGATYINAGWLREAVCMHMCPYARFQSVMFDKDTLTISYDAARGEHRGPRKREVTPASVGLGDCIDCRMCVQVCPTGIDIRDGLQMECIGCAACIDACDSIMDKMGYARGLVRYTSEHQLQGGTTHLLRPRLIGYSAVLLIMIGALAMALVQRPMVSLDVTKDRGLFRENNLGQIENIYSLKVINKTQQRQQYRLELLDGADFQLHGQTELSLAAGEIADFPVSVAMTAERAKSSSQELAFRLVDQDDPSVFSVANSRFVAPMNR</sequence>
<dbReference type="GO" id="GO:0005886">
    <property type="term" value="C:plasma membrane"/>
    <property type="evidence" value="ECO:0007669"/>
    <property type="project" value="TreeGrafter"/>
</dbReference>
<dbReference type="PANTHER" id="PTHR30176">
    <property type="entry name" value="FERREDOXIN-TYPE PROTEIN NAPH"/>
    <property type="match status" value="1"/>
</dbReference>
<keyword evidence="2" id="KW-0004">4Fe-4S</keyword>
<dbReference type="Pfam" id="PF13746">
    <property type="entry name" value="Fer4_18"/>
    <property type="match status" value="1"/>
</dbReference>
<dbReference type="Pfam" id="PF11614">
    <property type="entry name" value="FixG_C"/>
    <property type="match status" value="1"/>
</dbReference>
<evidence type="ECO:0000256" key="1">
    <source>
        <dbReference type="ARBA" id="ARBA00022448"/>
    </source>
</evidence>
<dbReference type="InterPro" id="IPR009051">
    <property type="entry name" value="Helical_ferredxn"/>
</dbReference>
<feature type="transmembrane region" description="Helical" evidence="7">
    <location>
        <begin position="193"/>
        <end position="214"/>
    </location>
</feature>
<proteinExistence type="predicted"/>
<accession>A0A1H1XNW8</accession>
<dbReference type="GO" id="GO:0051539">
    <property type="term" value="F:4 iron, 4 sulfur cluster binding"/>
    <property type="evidence" value="ECO:0007669"/>
    <property type="project" value="UniProtKB-KW"/>
</dbReference>
<dbReference type="InterPro" id="IPR017900">
    <property type="entry name" value="4Fe4S_Fe_S_CS"/>
</dbReference>
<dbReference type="FunFam" id="1.10.1060.10:FF:000015">
    <property type="entry name" value="Cytochrome c oxidase accessory protein CcoG"/>
    <property type="match status" value="1"/>
</dbReference>
<evidence type="ECO:0000259" key="8">
    <source>
        <dbReference type="PROSITE" id="PS51379"/>
    </source>
</evidence>
<dbReference type="AlphaFoldDB" id="A0A1H1XNW8"/>
<dbReference type="Gene3D" id="2.60.40.10">
    <property type="entry name" value="Immunoglobulins"/>
    <property type="match status" value="1"/>
</dbReference>
<keyword evidence="7" id="KW-1133">Transmembrane helix</keyword>
<protein>
    <submittedName>
        <fullName evidence="9">Cytochrome c oxidase accessory protein FixG</fullName>
    </submittedName>
</protein>
<reference evidence="10" key="1">
    <citation type="submission" date="2016-10" db="EMBL/GenBank/DDBJ databases">
        <authorList>
            <person name="Varghese N."/>
            <person name="Submissions S."/>
        </authorList>
    </citation>
    <scope>NUCLEOTIDE SEQUENCE [LARGE SCALE GENOMIC DNA]</scope>
    <source>
        <strain evidence="10">ATCC 23835</strain>
    </source>
</reference>
<keyword evidence="5" id="KW-0408">Iron</keyword>
<evidence type="ECO:0000256" key="5">
    <source>
        <dbReference type="ARBA" id="ARBA00023004"/>
    </source>
</evidence>
<keyword evidence="7" id="KW-0812">Transmembrane</keyword>
<feature type="transmembrane region" description="Helical" evidence="7">
    <location>
        <begin position="338"/>
        <end position="357"/>
    </location>
</feature>
<dbReference type="NCBIfam" id="TIGR02745">
    <property type="entry name" value="ccoG_rdxA_fixG"/>
    <property type="match status" value="1"/>
</dbReference>
<dbReference type="SUPFAM" id="SSF54862">
    <property type="entry name" value="4Fe-4S ferredoxins"/>
    <property type="match status" value="1"/>
</dbReference>
<evidence type="ECO:0000256" key="2">
    <source>
        <dbReference type="ARBA" id="ARBA00022485"/>
    </source>
</evidence>
<dbReference type="GeneID" id="300208911"/>
<dbReference type="GO" id="GO:0046872">
    <property type="term" value="F:metal ion binding"/>
    <property type="evidence" value="ECO:0007669"/>
    <property type="project" value="UniProtKB-KW"/>
</dbReference>
<feature type="domain" description="4Fe-4S ferredoxin-type" evidence="8">
    <location>
        <begin position="261"/>
        <end position="289"/>
    </location>
</feature>
<evidence type="ECO:0000256" key="4">
    <source>
        <dbReference type="ARBA" id="ARBA00022982"/>
    </source>
</evidence>
<dbReference type="RefSeq" id="WP_090207895.1">
    <property type="nucleotide sequence ID" value="NZ_CP087202.1"/>
</dbReference>
<evidence type="ECO:0000313" key="10">
    <source>
        <dbReference type="Proteomes" id="UP000199524"/>
    </source>
</evidence>
<dbReference type="PROSITE" id="PS51379">
    <property type="entry name" value="4FE4S_FER_2"/>
    <property type="match status" value="1"/>
</dbReference>
<keyword evidence="10" id="KW-1185">Reference proteome</keyword>
<dbReference type="PROSITE" id="PS00198">
    <property type="entry name" value="4FE4S_FER_1"/>
    <property type="match status" value="1"/>
</dbReference>
<dbReference type="InterPro" id="IPR017896">
    <property type="entry name" value="4Fe4S_Fe-S-bd"/>
</dbReference>
<keyword evidence="1" id="KW-0813">Transport</keyword>